<dbReference type="PANTHER" id="PTHR37610:SF55">
    <property type="entry name" value="RETROTRANSPOSON COPIA-LIKE N-TERMINAL DOMAIN-CONTAINING PROTEIN"/>
    <property type="match status" value="1"/>
</dbReference>
<dbReference type="Pfam" id="PF03732">
    <property type="entry name" value="Retrotrans_gag"/>
    <property type="match status" value="1"/>
</dbReference>
<comment type="caution">
    <text evidence="2">The sequence shown here is derived from an EMBL/GenBank/DDBJ whole genome shotgun (WGS) entry which is preliminary data.</text>
</comment>
<reference evidence="2 3" key="1">
    <citation type="journal article" date="2018" name="Front. Plant Sci.">
        <title>Red Clover (Trifolium pratense) and Zigzag Clover (T. medium) - A Picture of Genomic Similarities and Differences.</title>
        <authorList>
            <person name="Dluhosova J."/>
            <person name="Istvanek J."/>
            <person name="Nedelnik J."/>
            <person name="Repkova J."/>
        </authorList>
    </citation>
    <scope>NUCLEOTIDE SEQUENCE [LARGE SCALE GENOMIC DNA]</scope>
    <source>
        <strain evidence="3">cv. 10/8</strain>
        <tissue evidence="2">Leaf</tissue>
    </source>
</reference>
<dbReference type="EMBL" id="LXQA010234213">
    <property type="protein sequence ID" value="MCI36484.1"/>
    <property type="molecule type" value="Genomic_DNA"/>
</dbReference>
<feature type="non-terminal residue" evidence="2">
    <location>
        <position position="96"/>
    </location>
</feature>
<dbReference type="AlphaFoldDB" id="A0A392RKC1"/>
<evidence type="ECO:0000259" key="1">
    <source>
        <dbReference type="Pfam" id="PF03732"/>
    </source>
</evidence>
<evidence type="ECO:0000313" key="2">
    <source>
        <dbReference type="EMBL" id="MCI36484.1"/>
    </source>
</evidence>
<feature type="domain" description="Retrotransposon gag" evidence="1">
    <location>
        <begin position="25"/>
        <end position="76"/>
    </location>
</feature>
<proteinExistence type="predicted"/>
<dbReference type="PANTHER" id="PTHR37610">
    <property type="entry name" value="CCHC-TYPE DOMAIN-CONTAINING PROTEIN"/>
    <property type="match status" value="1"/>
</dbReference>
<name>A0A392RKC1_9FABA</name>
<dbReference type="InterPro" id="IPR005162">
    <property type="entry name" value="Retrotrans_gag_dom"/>
</dbReference>
<keyword evidence="3" id="KW-1185">Reference proteome</keyword>
<accession>A0A392RKC1</accession>
<evidence type="ECO:0000313" key="3">
    <source>
        <dbReference type="Proteomes" id="UP000265520"/>
    </source>
</evidence>
<organism evidence="2 3">
    <name type="scientific">Trifolium medium</name>
    <dbReference type="NCBI Taxonomy" id="97028"/>
    <lineage>
        <taxon>Eukaryota</taxon>
        <taxon>Viridiplantae</taxon>
        <taxon>Streptophyta</taxon>
        <taxon>Embryophyta</taxon>
        <taxon>Tracheophyta</taxon>
        <taxon>Spermatophyta</taxon>
        <taxon>Magnoliopsida</taxon>
        <taxon>eudicotyledons</taxon>
        <taxon>Gunneridae</taxon>
        <taxon>Pentapetalae</taxon>
        <taxon>rosids</taxon>
        <taxon>fabids</taxon>
        <taxon>Fabales</taxon>
        <taxon>Fabaceae</taxon>
        <taxon>Papilionoideae</taxon>
        <taxon>50 kb inversion clade</taxon>
        <taxon>NPAAA clade</taxon>
        <taxon>Hologalegina</taxon>
        <taxon>IRL clade</taxon>
        <taxon>Trifolieae</taxon>
        <taxon>Trifolium</taxon>
    </lineage>
</organism>
<protein>
    <recommendedName>
        <fullName evidence="1">Retrotransposon gag domain-containing protein</fullName>
    </recommendedName>
</protein>
<dbReference type="Proteomes" id="UP000265520">
    <property type="component" value="Unassembled WGS sequence"/>
</dbReference>
<sequence length="96" mass="11067">MVVSWINRTLSPQIASSVVYIDHAKTLWDDLKDRFTKGNYFRFSDLLQEVHSIKQGEKSISDYYTALKSLWDDLEDLRPIEDCSCPVKCTCGCISK</sequence>